<dbReference type="Pfam" id="PF00578">
    <property type="entry name" value="AhpC-TSA"/>
    <property type="match status" value="1"/>
</dbReference>
<comment type="caution">
    <text evidence="2">The sequence shown here is derived from an EMBL/GenBank/DDBJ whole genome shotgun (WGS) entry which is preliminary data.</text>
</comment>
<evidence type="ECO:0000259" key="1">
    <source>
        <dbReference type="PROSITE" id="PS51352"/>
    </source>
</evidence>
<accession>A0A0W8FKJ5</accession>
<dbReference type="PROSITE" id="PS00194">
    <property type="entry name" value="THIOREDOXIN_1"/>
    <property type="match status" value="1"/>
</dbReference>
<dbReference type="GO" id="GO:0016491">
    <property type="term" value="F:oxidoreductase activity"/>
    <property type="evidence" value="ECO:0007669"/>
    <property type="project" value="InterPro"/>
</dbReference>
<dbReference type="SUPFAM" id="SSF52833">
    <property type="entry name" value="Thioredoxin-like"/>
    <property type="match status" value="1"/>
</dbReference>
<sequence>MKRKVSSLAIVILVLFMAKAISAAEINPPQVGGVFPEIELLKPDNPAELKYLGLSGSGTFKINQIKADVVIIEIFSMYCPYCQAEAPAINELYGLIENNQAYKNKIKIIGIGINNSLFETNIFKKKYKVEFPLIPDGDFKLHKIIGEVRTPYFIVVKLKGGKKEVIYSKLGALGDNKVFIEQIVKSSGLK</sequence>
<protein>
    <recommendedName>
        <fullName evidence="1">Thioredoxin domain-containing protein</fullName>
    </recommendedName>
</protein>
<dbReference type="Gene3D" id="3.40.30.10">
    <property type="entry name" value="Glutaredoxin"/>
    <property type="match status" value="1"/>
</dbReference>
<organism evidence="2">
    <name type="scientific">hydrocarbon metagenome</name>
    <dbReference type="NCBI Taxonomy" id="938273"/>
    <lineage>
        <taxon>unclassified sequences</taxon>
        <taxon>metagenomes</taxon>
        <taxon>ecological metagenomes</taxon>
    </lineage>
</organism>
<dbReference type="PROSITE" id="PS51352">
    <property type="entry name" value="THIOREDOXIN_2"/>
    <property type="match status" value="1"/>
</dbReference>
<evidence type="ECO:0000313" key="2">
    <source>
        <dbReference type="EMBL" id="KUG21424.1"/>
    </source>
</evidence>
<dbReference type="EMBL" id="LNQE01001062">
    <property type="protein sequence ID" value="KUG21424.1"/>
    <property type="molecule type" value="Genomic_DNA"/>
</dbReference>
<feature type="domain" description="Thioredoxin" evidence="1">
    <location>
        <begin position="29"/>
        <end position="185"/>
    </location>
</feature>
<dbReference type="InterPro" id="IPR013766">
    <property type="entry name" value="Thioredoxin_domain"/>
</dbReference>
<dbReference type="AlphaFoldDB" id="A0A0W8FKJ5"/>
<dbReference type="InterPro" id="IPR000866">
    <property type="entry name" value="AhpC/TSA"/>
</dbReference>
<dbReference type="GO" id="GO:0016209">
    <property type="term" value="F:antioxidant activity"/>
    <property type="evidence" value="ECO:0007669"/>
    <property type="project" value="InterPro"/>
</dbReference>
<dbReference type="InterPro" id="IPR036249">
    <property type="entry name" value="Thioredoxin-like_sf"/>
</dbReference>
<proteinExistence type="predicted"/>
<dbReference type="InterPro" id="IPR017937">
    <property type="entry name" value="Thioredoxin_CS"/>
</dbReference>
<gene>
    <name evidence="2" type="ORF">ASZ90_008780</name>
</gene>
<reference evidence="2" key="1">
    <citation type="journal article" date="2015" name="Proc. Natl. Acad. Sci. U.S.A.">
        <title>Networks of energetic and metabolic interactions define dynamics in microbial communities.</title>
        <authorList>
            <person name="Embree M."/>
            <person name="Liu J.K."/>
            <person name="Al-Bassam M.M."/>
            <person name="Zengler K."/>
        </authorList>
    </citation>
    <scope>NUCLEOTIDE SEQUENCE</scope>
</reference>
<name>A0A0W8FKJ5_9ZZZZ</name>